<evidence type="ECO:0000313" key="3">
    <source>
        <dbReference type="EMBL" id="WOO78627.1"/>
    </source>
</evidence>
<feature type="transmembrane region" description="Helical" evidence="2">
    <location>
        <begin position="53"/>
        <end position="77"/>
    </location>
</feature>
<feature type="compositionally biased region" description="Basic and acidic residues" evidence="1">
    <location>
        <begin position="223"/>
        <end position="241"/>
    </location>
</feature>
<feature type="transmembrane region" description="Helical" evidence="2">
    <location>
        <begin position="89"/>
        <end position="111"/>
    </location>
</feature>
<feature type="compositionally biased region" description="Pro residues" evidence="1">
    <location>
        <begin position="311"/>
        <end position="320"/>
    </location>
</feature>
<dbReference type="AlphaFoldDB" id="A0AAF1BGF0"/>
<accession>A0AAF1BGF0</accession>
<dbReference type="EMBL" id="CP086715">
    <property type="protein sequence ID" value="WOO78627.1"/>
    <property type="molecule type" value="Genomic_DNA"/>
</dbReference>
<feature type="transmembrane region" description="Helical" evidence="2">
    <location>
        <begin position="149"/>
        <end position="174"/>
    </location>
</feature>
<feature type="transmembrane region" description="Helical" evidence="2">
    <location>
        <begin position="21"/>
        <end position="41"/>
    </location>
</feature>
<sequence length="320" mass="34802">MPNLIDPRYCCCAIPLVNAGIYAIIAEQAALGIAAGVLSFVAPAVVGAEVPSFVTYIFGIVCFVGVAVQPLGFFGVFREKTSTFRWYSALNAIAHIAAFVVAAVIIIISALRHNTAVSNCEIDYFAPNNQTTQIANSTLTDQGKVLCNAFAWADVGFMGGLWVILCITQLYFVITARQYSVAQVSDHKLYHSVYSENPEAFTMSILQSRRYNPDSVMFTHPPRHSEAWDHRASGESGRHEPGPNTGSAYYGHQHSYSDGRGAGDNGRYDDAEYINHPSPHDNYAFNSPGGGYVDPQYIHSTPGPHIHYPDSAPPPPAPKT</sequence>
<reference evidence="3" key="1">
    <citation type="submission" date="2023-10" db="EMBL/GenBank/DDBJ databases">
        <authorList>
            <person name="Noh H."/>
        </authorList>
    </citation>
    <scope>NUCLEOTIDE SEQUENCE</scope>
    <source>
        <strain evidence="3">DUCC4014</strain>
    </source>
</reference>
<proteinExistence type="predicted"/>
<protein>
    <recommendedName>
        <fullName evidence="5">MARVEL domain-containing protein</fullName>
    </recommendedName>
</protein>
<keyword evidence="2" id="KW-0472">Membrane</keyword>
<feature type="region of interest" description="Disordered" evidence="1">
    <location>
        <begin position="215"/>
        <end position="320"/>
    </location>
</feature>
<organism evidence="3 4">
    <name type="scientific">Vanrija pseudolonga</name>
    <dbReference type="NCBI Taxonomy" id="143232"/>
    <lineage>
        <taxon>Eukaryota</taxon>
        <taxon>Fungi</taxon>
        <taxon>Dikarya</taxon>
        <taxon>Basidiomycota</taxon>
        <taxon>Agaricomycotina</taxon>
        <taxon>Tremellomycetes</taxon>
        <taxon>Trichosporonales</taxon>
        <taxon>Trichosporonaceae</taxon>
        <taxon>Vanrija</taxon>
    </lineage>
</organism>
<evidence type="ECO:0008006" key="5">
    <source>
        <dbReference type="Google" id="ProtNLM"/>
    </source>
</evidence>
<keyword evidence="2" id="KW-0812">Transmembrane</keyword>
<keyword evidence="4" id="KW-1185">Reference proteome</keyword>
<evidence type="ECO:0000256" key="1">
    <source>
        <dbReference type="SAM" id="MobiDB-lite"/>
    </source>
</evidence>
<dbReference type="GeneID" id="87805419"/>
<evidence type="ECO:0000313" key="4">
    <source>
        <dbReference type="Proteomes" id="UP000827549"/>
    </source>
</evidence>
<gene>
    <name evidence="3" type="ORF">LOC62_02G002171</name>
</gene>
<name>A0AAF1BGF0_9TREE</name>
<evidence type="ECO:0000256" key="2">
    <source>
        <dbReference type="SAM" id="Phobius"/>
    </source>
</evidence>
<keyword evidence="2" id="KW-1133">Transmembrane helix</keyword>
<dbReference type="RefSeq" id="XP_062624659.1">
    <property type="nucleotide sequence ID" value="XM_062768675.1"/>
</dbReference>
<dbReference type="Proteomes" id="UP000827549">
    <property type="component" value="Chromosome 2"/>
</dbReference>